<feature type="compositionally biased region" description="Polar residues" evidence="9">
    <location>
        <begin position="867"/>
        <end position="884"/>
    </location>
</feature>
<feature type="region of interest" description="Disordered" evidence="9">
    <location>
        <begin position="56"/>
        <end position="158"/>
    </location>
</feature>
<proteinExistence type="inferred from homology"/>
<dbReference type="Pfam" id="PF04124">
    <property type="entry name" value="Dor1"/>
    <property type="match status" value="3"/>
</dbReference>
<dbReference type="Proteomes" id="UP001648503">
    <property type="component" value="Unassembled WGS sequence"/>
</dbReference>
<evidence type="ECO:0000313" key="10">
    <source>
        <dbReference type="EMBL" id="KAH6590006.1"/>
    </source>
</evidence>
<feature type="compositionally biased region" description="Low complexity" evidence="9">
    <location>
        <begin position="679"/>
        <end position="697"/>
    </location>
</feature>
<feature type="compositionally biased region" description="Low complexity" evidence="9">
    <location>
        <begin position="76"/>
        <end position="112"/>
    </location>
</feature>
<dbReference type="EMBL" id="JAFCIX010000438">
    <property type="protein sequence ID" value="KAH6590006.1"/>
    <property type="molecule type" value="Genomic_DNA"/>
</dbReference>
<evidence type="ECO:0000256" key="5">
    <source>
        <dbReference type="ARBA" id="ARBA00022927"/>
    </source>
</evidence>
<dbReference type="PANTHER" id="PTHR21311:SF0">
    <property type="entry name" value="CONSERVED OLIGOMERIC GOLGI COMPLEX SUBUNIT 8"/>
    <property type="match status" value="1"/>
</dbReference>
<feature type="compositionally biased region" description="Polar residues" evidence="9">
    <location>
        <begin position="146"/>
        <end position="158"/>
    </location>
</feature>
<keyword evidence="6" id="KW-0333">Golgi apparatus</keyword>
<dbReference type="InterPro" id="IPR016159">
    <property type="entry name" value="Cullin_repeat-like_dom_sf"/>
</dbReference>
<comment type="caution">
    <text evidence="10">The sequence shown here is derived from an EMBL/GenBank/DDBJ whole genome shotgun (WGS) entry which is preliminary data.</text>
</comment>
<feature type="region of interest" description="Disordered" evidence="9">
    <location>
        <begin position="653"/>
        <end position="698"/>
    </location>
</feature>
<evidence type="ECO:0000256" key="3">
    <source>
        <dbReference type="ARBA" id="ARBA00020983"/>
    </source>
</evidence>
<evidence type="ECO:0000256" key="7">
    <source>
        <dbReference type="ARBA" id="ARBA00023136"/>
    </source>
</evidence>
<feature type="compositionally biased region" description="Polar residues" evidence="9">
    <location>
        <begin position="544"/>
        <end position="556"/>
    </location>
</feature>
<evidence type="ECO:0000256" key="2">
    <source>
        <dbReference type="ARBA" id="ARBA00006419"/>
    </source>
</evidence>
<organism evidence="10 11">
    <name type="scientific">Batrachochytrium salamandrivorans</name>
    <dbReference type="NCBI Taxonomy" id="1357716"/>
    <lineage>
        <taxon>Eukaryota</taxon>
        <taxon>Fungi</taxon>
        <taxon>Fungi incertae sedis</taxon>
        <taxon>Chytridiomycota</taxon>
        <taxon>Chytridiomycota incertae sedis</taxon>
        <taxon>Chytridiomycetes</taxon>
        <taxon>Rhizophydiales</taxon>
        <taxon>Rhizophydiales incertae sedis</taxon>
        <taxon>Batrachochytrium</taxon>
    </lineage>
</organism>
<feature type="region of interest" description="Disordered" evidence="9">
    <location>
        <begin position="860"/>
        <end position="884"/>
    </location>
</feature>
<keyword evidence="4" id="KW-0813">Transport</keyword>
<keyword evidence="5" id="KW-0653">Protein transport</keyword>
<comment type="similarity">
    <text evidence="2">Belongs to the COG8 family.</text>
</comment>
<dbReference type="SUPFAM" id="SSF74788">
    <property type="entry name" value="Cullin repeat-like"/>
    <property type="match status" value="1"/>
</dbReference>
<dbReference type="PANTHER" id="PTHR21311">
    <property type="entry name" value="CONSERVED OLIGOMERIC GOLGI COMPLEX COMPONENT 8"/>
    <property type="match status" value="1"/>
</dbReference>
<evidence type="ECO:0000256" key="6">
    <source>
        <dbReference type="ARBA" id="ARBA00023034"/>
    </source>
</evidence>
<comment type="subcellular location">
    <subcellularLocation>
        <location evidence="1">Golgi apparatus membrane</location>
        <topology evidence="1">Peripheral membrane protein</topology>
    </subcellularLocation>
</comment>
<sequence length="899" mass="97206">MVYSVATHASQDISTTTRTTGVAASTAAIPVDAAASASRIYGPLINVLVQQSQLNVKPNPPSPTIDTSQQHAVMARSTTNTNLSRRSSILPSQSASLSSSAFHMRSRSSVISPSPPLQQAAAGHPTRHPSLSIRQPPRSISRGSVAHQQPHSPEILESTSSVLTPFATPLLTQSMFDDMPELVSYFDHLTTSSLEAVRREPEHLAAEQARLSRQLSTVAFSEYRSFLRAHASCNDIRKGLTNVSTEIPKLTSTVSSLKQSLMALSDSAQNISGDHHTLLLVLAQHEYLIEVLDIPKLFDTFISGGYYEEAMDLRIHVQRLPERYPNLSVVAQIAQQVDVSAEMMLGQLIMLLRGDIKLPLCIRVIGYLRRMGSFAESELRLVFLQQRDVFLTSRLAAIDGRVAAAGCSSKSKNAQSSPVSNQNDSNSHDVWVPSRVEYLKRYIEISRELFFDIVTQYKAIFTDSQVVFSSSESTSALSPTSVAGESTPGISTDHYSSSSLVFDASAAYSTQSILSSYVTHTIGKFISVLRTHLDIPSSATLNQNGERVASTDTESIPPSAVRHGGSSHLPLLTDAPPIDEVAAINSVLTQTMYYGMSLGRIGIDFRQAVSGVFEPAVERVVKTQLAHGVDAYISWAIRTRLTGIYAVSIMGTNSSHGSSRKSSVGLGSIGGLPRSTTESPSGSGIQRSSSQNGSIQQPPLTLLSYPPLGTLLNVFLGAFNQLRLLPCLSLVRVLSEFISTSLVLITHTTSELATADWPLWSDARRNEFEEFCRVFCAVFVPYIIHAFEEGVYNGFIGASDDERRIDCRLVCKNLESWANAARRRAAVPVCTSEPSDATDTLAPIAVSPISSELSGNAIPMSSPHDVINTTADASGDDTSGVETSLAETNVIQDETVTLE</sequence>
<keyword evidence="7" id="KW-0472">Membrane</keyword>
<reference evidence="10 11" key="1">
    <citation type="submission" date="2021-02" db="EMBL/GenBank/DDBJ databases">
        <title>Variation within the Batrachochytrium salamandrivorans European outbreak.</title>
        <authorList>
            <person name="Kelly M."/>
            <person name="Pasmans F."/>
            <person name="Shea T.P."/>
            <person name="Munoz J.F."/>
            <person name="Carranza S."/>
            <person name="Cuomo C.A."/>
            <person name="Martel A."/>
        </authorList>
    </citation>
    <scope>NUCLEOTIDE SEQUENCE [LARGE SCALE GENOMIC DNA]</scope>
    <source>
        <strain evidence="10 11">AMFP18/2</strain>
    </source>
</reference>
<feature type="compositionally biased region" description="Low complexity" evidence="9">
    <location>
        <begin position="654"/>
        <end position="663"/>
    </location>
</feature>
<accession>A0ABQ8F3N8</accession>
<evidence type="ECO:0000256" key="8">
    <source>
        <dbReference type="ARBA" id="ARBA00031347"/>
    </source>
</evidence>
<keyword evidence="11" id="KW-1185">Reference proteome</keyword>
<feature type="region of interest" description="Disordered" evidence="9">
    <location>
        <begin position="544"/>
        <end position="563"/>
    </location>
</feature>
<gene>
    <name evidence="10" type="ORF">BASA50_009708</name>
</gene>
<evidence type="ECO:0000256" key="9">
    <source>
        <dbReference type="SAM" id="MobiDB-lite"/>
    </source>
</evidence>
<dbReference type="InterPro" id="IPR007255">
    <property type="entry name" value="COG8"/>
</dbReference>
<evidence type="ECO:0000256" key="1">
    <source>
        <dbReference type="ARBA" id="ARBA00004395"/>
    </source>
</evidence>
<protein>
    <recommendedName>
        <fullName evidence="3">Conserved oligomeric Golgi complex subunit 8</fullName>
    </recommendedName>
    <alternativeName>
        <fullName evidence="8">Component of oligomeric Golgi complex 8</fullName>
    </alternativeName>
</protein>
<name>A0ABQ8F3N8_9FUNG</name>
<evidence type="ECO:0000256" key="4">
    <source>
        <dbReference type="ARBA" id="ARBA00022448"/>
    </source>
</evidence>
<evidence type="ECO:0000313" key="11">
    <source>
        <dbReference type="Proteomes" id="UP001648503"/>
    </source>
</evidence>